<evidence type="ECO:0000313" key="2">
    <source>
        <dbReference type="Proteomes" id="UP000460298"/>
    </source>
</evidence>
<sequence>MNKETTFYTCLIEERDDLNPFVQVYWAHAEEMGQAIEMMLDVAKENGLQRPFPRQCDPYDIKNLPDDIERSSDAAVFWTANRYAFPPGGKMLDLPVGIIASCIEGDHDIEEIEQGFTVFPGDKLKTIAVNVGVDQLEVLYGKILELFPVYKVFWCLLHDHWNDDSSDLFFVNEDLNSPDRIKAFIAENRANTILNGYITLTSYLEEGATNINISDHKRIIVRTYSKAVVDQISTLLESNELERKDSIVSIDAGIHHWHYRISDSLEKEQMKALLKSLGFKPWTPGS</sequence>
<name>A0A833H0A5_9LEPT</name>
<dbReference type="EMBL" id="WBUI01000014">
    <property type="protein sequence ID" value="KAB2931296.1"/>
    <property type="molecule type" value="Genomic_DNA"/>
</dbReference>
<dbReference type="AlphaFoldDB" id="A0A833H0A5"/>
<evidence type="ECO:0000313" key="1">
    <source>
        <dbReference type="EMBL" id="KAB2931296.1"/>
    </source>
</evidence>
<dbReference type="Proteomes" id="UP000460298">
    <property type="component" value="Unassembled WGS sequence"/>
</dbReference>
<accession>A0A833H0A5</accession>
<reference evidence="1 2" key="1">
    <citation type="submission" date="2019-10" db="EMBL/GenBank/DDBJ databases">
        <title>Extracellular Electron Transfer in a Candidatus Methanoperedens spp. Enrichment Culture.</title>
        <authorList>
            <person name="Berger S."/>
            <person name="Rangel Shaw D."/>
            <person name="Berben T."/>
            <person name="In 'T Zandt M."/>
            <person name="Frank J."/>
            <person name="Reimann J."/>
            <person name="Jetten M.S.M."/>
            <person name="Welte C.U."/>
        </authorList>
    </citation>
    <scope>NUCLEOTIDE SEQUENCE [LARGE SCALE GENOMIC DNA]</scope>
    <source>
        <strain evidence="1">SB12</strain>
    </source>
</reference>
<organism evidence="1 2">
    <name type="scientific">Leptonema illini</name>
    <dbReference type="NCBI Taxonomy" id="183"/>
    <lineage>
        <taxon>Bacteria</taxon>
        <taxon>Pseudomonadati</taxon>
        <taxon>Spirochaetota</taxon>
        <taxon>Spirochaetia</taxon>
        <taxon>Leptospirales</taxon>
        <taxon>Leptospiraceae</taxon>
        <taxon>Leptonema</taxon>
    </lineage>
</organism>
<protein>
    <submittedName>
        <fullName evidence="1">Uncharacterized protein</fullName>
    </submittedName>
</protein>
<comment type="caution">
    <text evidence="1">The sequence shown here is derived from an EMBL/GenBank/DDBJ whole genome shotgun (WGS) entry which is preliminary data.</text>
</comment>
<proteinExistence type="predicted"/>
<gene>
    <name evidence="1" type="ORF">F9K24_13715</name>
</gene>